<accession>A0AAE0EMD7</accession>
<evidence type="ECO:0000313" key="3">
    <source>
        <dbReference type="Proteomes" id="UP001190700"/>
    </source>
</evidence>
<feature type="compositionally biased region" description="Low complexity" evidence="1">
    <location>
        <begin position="349"/>
        <end position="368"/>
    </location>
</feature>
<name>A0AAE0EMD7_9CHLO</name>
<comment type="caution">
    <text evidence="2">The sequence shown here is derived from an EMBL/GenBank/DDBJ whole genome shotgun (WGS) entry which is preliminary data.</text>
</comment>
<gene>
    <name evidence="2" type="ORF">CYMTET_55875</name>
</gene>
<reference evidence="2 3" key="1">
    <citation type="journal article" date="2015" name="Genome Biol. Evol.">
        <title>Comparative Genomics of a Bacterivorous Green Alga Reveals Evolutionary Causalities and Consequences of Phago-Mixotrophic Mode of Nutrition.</title>
        <authorList>
            <person name="Burns J.A."/>
            <person name="Paasch A."/>
            <person name="Narechania A."/>
            <person name="Kim E."/>
        </authorList>
    </citation>
    <scope>NUCLEOTIDE SEQUENCE [LARGE SCALE GENOMIC DNA]</scope>
    <source>
        <strain evidence="2 3">PLY_AMNH</strain>
    </source>
</reference>
<dbReference type="AlphaFoldDB" id="A0AAE0EMD7"/>
<dbReference type="EMBL" id="LGRX02035613">
    <property type="protein sequence ID" value="KAK3233858.1"/>
    <property type="molecule type" value="Genomic_DNA"/>
</dbReference>
<keyword evidence="3" id="KW-1185">Reference proteome</keyword>
<sequence length="440" mass="49055">MSDKKKQAALPCEVVKKYPGKEQVDLSVQILIPGHWFNGLVGAEKAKKYTATAVEYANCRQFGAARSLVKTEAIRFQVDADVLESPDHEGYWIRLDQWNRFRHDTFKDDRAAELRFIPASNLHSVAPSSDSASPGSASAATRAPVYEYFNPLGDAIHVPQSGKHKGKKLKCSLWKCGLCKAGPIIKVFCGSTGGLFKHLDRYHQLLKYKLTMADSVTLPTLDGASNNKKAFKHLKKKMKLQRSVEHGLGRAGKVKNVGIVKHIKRNSKLSGCFHMSVKHSLRLQQAQAARGVHARKTRQVYRQHQIRWGGLYRMLRQSRRLEGDIKVALTGDRSGICREVAAYRSVAPAATTSKSSAATTSTEAASGDSSDEEGSIKNPEDSDDEQMMQVYMFVRANWVYEFLRPSTDEIISEYKKQHGSTPIEDVLSDDEGEEIVECEV</sequence>
<proteinExistence type="predicted"/>
<evidence type="ECO:0000313" key="2">
    <source>
        <dbReference type="EMBL" id="KAK3233858.1"/>
    </source>
</evidence>
<organism evidence="2 3">
    <name type="scientific">Cymbomonas tetramitiformis</name>
    <dbReference type="NCBI Taxonomy" id="36881"/>
    <lineage>
        <taxon>Eukaryota</taxon>
        <taxon>Viridiplantae</taxon>
        <taxon>Chlorophyta</taxon>
        <taxon>Pyramimonadophyceae</taxon>
        <taxon>Pyramimonadales</taxon>
        <taxon>Pyramimonadaceae</taxon>
        <taxon>Cymbomonas</taxon>
    </lineage>
</organism>
<dbReference type="Proteomes" id="UP001190700">
    <property type="component" value="Unassembled WGS sequence"/>
</dbReference>
<evidence type="ECO:0000256" key="1">
    <source>
        <dbReference type="SAM" id="MobiDB-lite"/>
    </source>
</evidence>
<feature type="region of interest" description="Disordered" evidence="1">
    <location>
        <begin position="348"/>
        <end position="384"/>
    </location>
</feature>
<protein>
    <submittedName>
        <fullName evidence="2">Uncharacterized protein</fullName>
    </submittedName>
</protein>